<keyword evidence="7 9" id="KW-0371">Homeobox</keyword>
<evidence type="ECO:0000256" key="12">
    <source>
        <dbReference type="SAM" id="MobiDB-lite"/>
    </source>
</evidence>
<feature type="domain" description="LIM zinc-binding" evidence="13">
    <location>
        <begin position="110"/>
        <end position="172"/>
    </location>
</feature>
<evidence type="ECO:0000256" key="3">
    <source>
        <dbReference type="ARBA" id="ARBA00022737"/>
    </source>
</evidence>
<dbReference type="PROSITE" id="PS00478">
    <property type="entry name" value="LIM_DOMAIN_1"/>
    <property type="match status" value="2"/>
</dbReference>
<dbReference type="CDD" id="cd00086">
    <property type="entry name" value="homeodomain"/>
    <property type="match status" value="1"/>
</dbReference>
<keyword evidence="6 9" id="KW-0238">DNA-binding</keyword>
<evidence type="ECO:0000256" key="8">
    <source>
        <dbReference type="ARBA" id="ARBA00023242"/>
    </source>
</evidence>
<dbReference type="PROSITE" id="PS50071">
    <property type="entry name" value="HOMEOBOX_2"/>
    <property type="match status" value="1"/>
</dbReference>
<dbReference type="AlphaFoldDB" id="A0A914MWY4"/>
<evidence type="ECO:0000256" key="2">
    <source>
        <dbReference type="ARBA" id="ARBA00022723"/>
    </source>
</evidence>
<dbReference type="SUPFAM" id="SSF46689">
    <property type="entry name" value="Homeodomain-like"/>
    <property type="match status" value="1"/>
</dbReference>
<dbReference type="InterPro" id="IPR001356">
    <property type="entry name" value="HD"/>
</dbReference>
<dbReference type="Pfam" id="PF00412">
    <property type="entry name" value="LIM"/>
    <property type="match status" value="2"/>
</dbReference>
<dbReference type="Gene3D" id="1.10.10.60">
    <property type="entry name" value="Homeodomain-like"/>
    <property type="match status" value="1"/>
</dbReference>
<keyword evidence="8 9" id="KW-0539">Nucleus</keyword>
<dbReference type="SMART" id="SM00132">
    <property type="entry name" value="LIM"/>
    <property type="match status" value="2"/>
</dbReference>
<dbReference type="SMART" id="SM00389">
    <property type="entry name" value="HOX"/>
    <property type="match status" value="1"/>
</dbReference>
<dbReference type="InterPro" id="IPR001781">
    <property type="entry name" value="Znf_LIM"/>
</dbReference>
<protein>
    <submittedName>
        <fullName evidence="16">Uncharacterized protein</fullName>
    </submittedName>
</protein>
<dbReference type="SUPFAM" id="SSF57716">
    <property type="entry name" value="Glucocorticoid receptor-like (DNA-binding domain)"/>
    <property type="match status" value="1"/>
</dbReference>
<dbReference type="PROSITE" id="PS00027">
    <property type="entry name" value="HOMEOBOX_1"/>
    <property type="match status" value="1"/>
</dbReference>
<feature type="DNA-binding region" description="Homeobox" evidence="9">
    <location>
        <begin position="344"/>
        <end position="403"/>
    </location>
</feature>
<feature type="region of interest" description="Disordered" evidence="12">
    <location>
        <begin position="235"/>
        <end position="260"/>
    </location>
</feature>
<dbReference type="FunFam" id="1.10.10.60:FF:000041">
    <property type="entry name" value="insulin gene enhancer protein ISL-1"/>
    <property type="match status" value="1"/>
</dbReference>
<evidence type="ECO:0000256" key="6">
    <source>
        <dbReference type="ARBA" id="ARBA00023125"/>
    </source>
</evidence>
<keyword evidence="2 10" id="KW-0479">Metal-binding</keyword>
<evidence type="ECO:0000313" key="16">
    <source>
        <dbReference type="WBParaSite" id="Minc3s02367g29695"/>
    </source>
</evidence>
<feature type="compositionally biased region" description="Basic residues" evidence="12">
    <location>
        <begin position="330"/>
        <end position="340"/>
    </location>
</feature>
<evidence type="ECO:0000256" key="5">
    <source>
        <dbReference type="ARBA" id="ARBA00023038"/>
    </source>
</evidence>
<dbReference type="PANTHER" id="PTHR24204">
    <property type="entry name" value="INSULIN GENE ENHANCER PROTEIN"/>
    <property type="match status" value="1"/>
</dbReference>
<dbReference type="GO" id="GO:0005634">
    <property type="term" value="C:nucleus"/>
    <property type="evidence" value="ECO:0007669"/>
    <property type="project" value="UniProtKB-SubCell"/>
</dbReference>
<dbReference type="Proteomes" id="UP000887563">
    <property type="component" value="Unplaced"/>
</dbReference>
<feature type="region of interest" description="Disordered" evidence="12">
    <location>
        <begin position="319"/>
        <end position="343"/>
    </location>
</feature>
<evidence type="ECO:0000256" key="4">
    <source>
        <dbReference type="ARBA" id="ARBA00022833"/>
    </source>
</evidence>
<dbReference type="InterPro" id="IPR017970">
    <property type="entry name" value="Homeobox_CS"/>
</dbReference>
<dbReference type="GO" id="GO:0046872">
    <property type="term" value="F:metal ion binding"/>
    <property type="evidence" value="ECO:0007669"/>
    <property type="project" value="UniProtKB-KW"/>
</dbReference>
<dbReference type="PANTHER" id="PTHR24204:SF8">
    <property type="entry name" value="TAILUP, ISOFORM A"/>
    <property type="match status" value="1"/>
</dbReference>
<reference evidence="16" key="1">
    <citation type="submission" date="2022-11" db="UniProtKB">
        <authorList>
            <consortium name="WormBaseParasite"/>
        </authorList>
    </citation>
    <scope>IDENTIFICATION</scope>
</reference>
<dbReference type="GO" id="GO:0007409">
    <property type="term" value="P:axonogenesis"/>
    <property type="evidence" value="ECO:0007669"/>
    <property type="project" value="TreeGrafter"/>
</dbReference>
<feature type="domain" description="Homeobox" evidence="14">
    <location>
        <begin position="342"/>
        <end position="402"/>
    </location>
</feature>
<evidence type="ECO:0000313" key="15">
    <source>
        <dbReference type="Proteomes" id="UP000887563"/>
    </source>
</evidence>
<evidence type="ECO:0000256" key="10">
    <source>
        <dbReference type="PROSITE-ProRule" id="PRU00125"/>
    </source>
</evidence>
<dbReference type="GO" id="GO:0003677">
    <property type="term" value="F:DNA binding"/>
    <property type="evidence" value="ECO:0007669"/>
    <property type="project" value="UniProtKB-UniRule"/>
</dbReference>
<dbReference type="PROSITE" id="PS50023">
    <property type="entry name" value="LIM_DOMAIN_2"/>
    <property type="match status" value="2"/>
</dbReference>
<evidence type="ECO:0000256" key="7">
    <source>
        <dbReference type="ARBA" id="ARBA00023155"/>
    </source>
</evidence>
<keyword evidence="15" id="KW-1185">Reference proteome</keyword>
<sequence length="519" mass="58804">MVSQPFDKLEDLNYDQQNNNLLFGEEINNNNMSAILDQQQQQLNIPICVNCSQPILDPFILRLHPDLEFHIGCIKCSECGIPLDERSGSAFLRDGKIFCRDDYNRLFIQHCQKCGIPCQRNDMVMRARQLIFHLNCFTCIVCQRLLNTGETFLLRQNEIFCRPECFMQKEGGELFQQFPPPQQFINSIQIPPQQQLQQTNNLFNNNDNKLFGNFENKGIKQNTITTTINSFIRPQSPTSSCNSPISYSNPEESITPSSTNASTPMANNGHFLNGQQQPQTSFLHLNNFDQTGISNSGSSAIAAAAAVFGVNSSRGTVSNCSSSSGSLTVRQKHSIKRGKKEKPTQRIRTVLNESQLKLLKNSYNINQRPDTSIKEQLVEQTGLNARVIRVWFQNKRCKDKKRLIEHREKQQNMEKEQALRGVRLNGVGPLTVCSPGPINLIEHQQQICEQFHNAVEIHQIQQNPNIWEGVIGVDEQHQKQHLIEASFSNQLAIMPSNHSNILNVPVSMATMFLPQAISE</sequence>
<evidence type="ECO:0000259" key="14">
    <source>
        <dbReference type="PROSITE" id="PS50071"/>
    </source>
</evidence>
<keyword evidence="5 10" id="KW-0440">LIM domain</keyword>
<dbReference type="InterPro" id="IPR009057">
    <property type="entry name" value="Homeodomain-like_sf"/>
</dbReference>
<keyword evidence="4 10" id="KW-0862">Zinc</keyword>
<keyword evidence="3" id="KW-0677">Repeat</keyword>
<name>A0A914MWY4_MELIC</name>
<comment type="subcellular location">
    <subcellularLocation>
        <location evidence="1 9 11">Nucleus</location>
    </subcellularLocation>
</comment>
<dbReference type="InterPro" id="IPR047169">
    <property type="entry name" value="ISL1/2-like"/>
</dbReference>
<evidence type="ECO:0000256" key="11">
    <source>
        <dbReference type="RuleBase" id="RU000682"/>
    </source>
</evidence>
<evidence type="ECO:0000256" key="9">
    <source>
        <dbReference type="PROSITE-ProRule" id="PRU00108"/>
    </source>
</evidence>
<dbReference type="GO" id="GO:0000981">
    <property type="term" value="F:DNA-binding transcription factor activity, RNA polymerase II-specific"/>
    <property type="evidence" value="ECO:0007669"/>
    <property type="project" value="InterPro"/>
</dbReference>
<dbReference type="Gene3D" id="2.10.110.10">
    <property type="entry name" value="Cysteine Rich Protein"/>
    <property type="match status" value="2"/>
</dbReference>
<feature type="domain" description="LIM zinc-binding" evidence="13">
    <location>
        <begin position="46"/>
        <end position="109"/>
    </location>
</feature>
<dbReference type="Pfam" id="PF00046">
    <property type="entry name" value="Homeodomain"/>
    <property type="match status" value="1"/>
</dbReference>
<evidence type="ECO:0000256" key="1">
    <source>
        <dbReference type="ARBA" id="ARBA00004123"/>
    </source>
</evidence>
<evidence type="ECO:0000259" key="13">
    <source>
        <dbReference type="PROSITE" id="PS50023"/>
    </source>
</evidence>
<dbReference type="GO" id="GO:0048665">
    <property type="term" value="P:neuron fate specification"/>
    <property type="evidence" value="ECO:0007669"/>
    <property type="project" value="InterPro"/>
</dbReference>
<proteinExistence type="predicted"/>
<dbReference type="GO" id="GO:0045944">
    <property type="term" value="P:positive regulation of transcription by RNA polymerase II"/>
    <property type="evidence" value="ECO:0007669"/>
    <property type="project" value="InterPro"/>
</dbReference>
<accession>A0A914MWY4</accession>
<feature type="compositionally biased region" description="Low complexity" evidence="12">
    <location>
        <begin position="319"/>
        <end position="329"/>
    </location>
</feature>
<organism evidence="15 16">
    <name type="scientific">Meloidogyne incognita</name>
    <name type="common">Southern root-knot nematode worm</name>
    <name type="synonym">Oxyuris incognita</name>
    <dbReference type="NCBI Taxonomy" id="6306"/>
    <lineage>
        <taxon>Eukaryota</taxon>
        <taxon>Metazoa</taxon>
        <taxon>Ecdysozoa</taxon>
        <taxon>Nematoda</taxon>
        <taxon>Chromadorea</taxon>
        <taxon>Rhabditida</taxon>
        <taxon>Tylenchina</taxon>
        <taxon>Tylenchomorpha</taxon>
        <taxon>Tylenchoidea</taxon>
        <taxon>Meloidogynidae</taxon>
        <taxon>Meloidogyninae</taxon>
        <taxon>Meloidogyne</taxon>
        <taxon>Meloidogyne incognita group</taxon>
    </lineage>
</organism>
<dbReference type="WBParaSite" id="Minc3s02367g29695">
    <property type="protein sequence ID" value="Minc3s02367g29695"/>
    <property type="gene ID" value="Minc3s02367g29695"/>
</dbReference>